<dbReference type="AlphaFoldDB" id="A0A3D9RJ42"/>
<evidence type="ECO:0000259" key="1">
    <source>
        <dbReference type="Pfam" id="PF06439"/>
    </source>
</evidence>
<proteinExistence type="predicted"/>
<dbReference type="Pfam" id="PF06439">
    <property type="entry name" value="3keto-disac_hyd"/>
    <property type="match status" value="1"/>
</dbReference>
<sequence>MKQLSFTSSILLKPLNIFVMKKIQLIFILFFCFHYGYSQNLVLKKQAFELHNVTGEIIKFKGKKVLKIERDLNAIPFDVNNLEATVDEPHYARLVDLNDFENGTIEVKMYSQIQNPPPYSGVAGFIGVFFRVNEDDTAFESIYLRPKVGRVGDQRLRNHTVQYFSYPNAKFATLRKSNPGKYEGSAPVSLNEWITMRIEVNGETAEMFINNLKYSTFIVDKMLGKIKKGAIGLYVDIGTIGYFRDLKVTKKPLKVIQENSEKVNDI</sequence>
<name>A0A3D9RJ42_9FLAO</name>
<accession>A0A3D9RJ42</accession>
<reference evidence="2 3" key="1">
    <citation type="submission" date="2018-08" db="EMBL/GenBank/DDBJ databases">
        <title>Genomic Encyclopedia of Type Strains, Phase III (KMG-III): the genomes of soil and plant-associated and newly described type strains.</title>
        <authorList>
            <person name="Whitman W."/>
        </authorList>
    </citation>
    <scope>NUCLEOTIDE SEQUENCE [LARGE SCALE GENOMIC DNA]</scope>
    <source>
        <strain evidence="2 3">325-5</strain>
    </source>
</reference>
<dbReference type="InterPro" id="IPR010496">
    <property type="entry name" value="AL/BT2_dom"/>
</dbReference>
<evidence type="ECO:0000313" key="2">
    <source>
        <dbReference type="EMBL" id="REE79880.1"/>
    </source>
</evidence>
<gene>
    <name evidence="2" type="ORF">BX611_2779</name>
</gene>
<protein>
    <recommendedName>
        <fullName evidence="1">3-keto-alpha-glucoside-1,2-lyase/3-keto-2-hydroxy-glucal hydratase domain-containing protein</fullName>
    </recommendedName>
</protein>
<dbReference type="Gene3D" id="2.60.120.560">
    <property type="entry name" value="Exo-inulinase, domain 1"/>
    <property type="match status" value="1"/>
</dbReference>
<comment type="caution">
    <text evidence="2">The sequence shown here is derived from an EMBL/GenBank/DDBJ whole genome shotgun (WGS) entry which is preliminary data.</text>
</comment>
<evidence type="ECO:0000313" key="3">
    <source>
        <dbReference type="Proteomes" id="UP000256429"/>
    </source>
</evidence>
<dbReference type="GO" id="GO:0016787">
    <property type="term" value="F:hydrolase activity"/>
    <property type="evidence" value="ECO:0007669"/>
    <property type="project" value="InterPro"/>
</dbReference>
<keyword evidence="3" id="KW-1185">Reference proteome</keyword>
<feature type="domain" description="3-keto-alpha-glucoside-1,2-lyase/3-keto-2-hydroxy-glucal hydratase" evidence="1">
    <location>
        <begin position="120"/>
        <end position="248"/>
    </location>
</feature>
<organism evidence="2 3">
    <name type="scientific">Lutibacter oceani</name>
    <dbReference type="NCBI Taxonomy" id="1853311"/>
    <lineage>
        <taxon>Bacteria</taxon>
        <taxon>Pseudomonadati</taxon>
        <taxon>Bacteroidota</taxon>
        <taxon>Flavobacteriia</taxon>
        <taxon>Flavobacteriales</taxon>
        <taxon>Flavobacteriaceae</taxon>
        <taxon>Lutibacter</taxon>
    </lineage>
</organism>
<dbReference type="Proteomes" id="UP000256429">
    <property type="component" value="Unassembled WGS sequence"/>
</dbReference>
<dbReference type="EMBL" id="QTTQ01000012">
    <property type="protein sequence ID" value="REE79880.1"/>
    <property type="molecule type" value="Genomic_DNA"/>
</dbReference>